<name>A0A9P7CZ81_9AGAM</name>
<evidence type="ECO:0000313" key="2">
    <source>
        <dbReference type="EMBL" id="KAG1774375.1"/>
    </source>
</evidence>
<feature type="transmembrane region" description="Helical" evidence="1">
    <location>
        <begin position="627"/>
        <end position="650"/>
    </location>
</feature>
<dbReference type="OrthoDB" id="3239511at2759"/>
<evidence type="ECO:0000313" key="3">
    <source>
        <dbReference type="Proteomes" id="UP000714275"/>
    </source>
</evidence>
<dbReference type="EMBL" id="JABBWD010000042">
    <property type="protein sequence ID" value="KAG1774375.1"/>
    <property type="molecule type" value="Genomic_DNA"/>
</dbReference>
<keyword evidence="1" id="KW-0812">Transmembrane</keyword>
<reference evidence="2" key="1">
    <citation type="journal article" date="2020" name="New Phytol.">
        <title>Comparative genomics reveals dynamic genome evolution in host specialist ectomycorrhizal fungi.</title>
        <authorList>
            <person name="Lofgren L.A."/>
            <person name="Nguyen N.H."/>
            <person name="Vilgalys R."/>
            <person name="Ruytinx J."/>
            <person name="Liao H.L."/>
            <person name="Branco S."/>
            <person name="Kuo A."/>
            <person name="LaButti K."/>
            <person name="Lipzen A."/>
            <person name="Andreopoulos W."/>
            <person name="Pangilinan J."/>
            <person name="Riley R."/>
            <person name="Hundley H."/>
            <person name="Na H."/>
            <person name="Barry K."/>
            <person name="Grigoriev I.V."/>
            <person name="Stajich J.E."/>
            <person name="Kennedy P.G."/>
        </authorList>
    </citation>
    <scope>NUCLEOTIDE SEQUENCE</scope>
    <source>
        <strain evidence="2">DOB743</strain>
    </source>
</reference>
<keyword evidence="3" id="KW-1185">Reference proteome</keyword>
<gene>
    <name evidence="2" type="ORF">EV702DRAFT_1180794</name>
</gene>
<proteinExistence type="predicted"/>
<evidence type="ECO:0000256" key="1">
    <source>
        <dbReference type="SAM" id="Phobius"/>
    </source>
</evidence>
<keyword evidence="1" id="KW-0472">Membrane</keyword>
<dbReference type="InterPro" id="IPR041078">
    <property type="entry name" value="Plavaka"/>
</dbReference>
<protein>
    <submittedName>
        <fullName evidence="2">Uncharacterized protein</fullName>
    </submittedName>
</protein>
<keyword evidence="1" id="KW-1133">Transmembrane helix</keyword>
<organism evidence="2 3">
    <name type="scientific">Suillus placidus</name>
    <dbReference type="NCBI Taxonomy" id="48579"/>
    <lineage>
        <taxon>Eukaryota</taxon>
        <taxon>Fungi</taxon>
        <taxon>Dikarya</taxon>
        <taxon>Basidiomycota</taxon>
        <taxon>Agaricomycotina</taxon>
        <taxon>Agaricomycetes</taxon>
        <taxon>Agaricomycetidae</taxon>
        <taxon>Boletales</taxon>
        <taxon>Suillineae</taxon>
        <taxon>Suillaceae</taxon>
        <taxon>Suillus</taxon>
    </lineage>
</organism>
<comment type="caution">
    <text evidence="2">The sequence shown here is derived from an EMBL/GenBank/DDBJ whole genome shotgun (WGS) entry which is preliminary data.</text>
</comment>
<dbReference type="Proteomes" id="UP000714275">
    <property type="component" value="Unassembled WGS sequence"/>
</dbReference>
<dbReference type="AlphaFoldDB" id="A0A9P7CZ81"/>
<accession>A0A9P7CZ81</accession>
<sequence>MDDIHTEFHPHARITTCIEAFSDFTRQHHYEPPCPDCQPWLPFRCQLDFEVAELVHETALTHEQTTHLIRLVQRGRTEDFTLKNYADVWNTWEAASHCLTLFEKDTITVPLDGNNMDHTVYFRSLWDWGVDLLRHPDIGPHCIFDAQRLSKFDGDLFIRFIDEPWTADAFWECQSQIPPVAKPLAFILYADKSKLSSFGREKRYPIIARLGNLPVAIRNGNGVGGGQVVGWLPLVKDNPKYKGTQQFANFKVAVWHTAFKKVLASIIPPSKHGQWVNCWDDVVRLFYTLVLILSVDYEEQSVMSLTRGVMSNFPCPICLISEDKLSSVMPHNYTLRTCQATNDLLIKARAERHKGRWEAILKGQSIRDVDNTFHEMDPKTTDVHRALCYDRLHILIVFVAHDILLNTDECKIAYLLLQCIRAYLKVDLYAAVEVHTMETIATGCEALQYFSELMNVYHIRLLDSEALQPDKNWSFPKIHLAAHLFDDIEAKGATRNYNTKPNKKCHGPLKESYSTLNQFQKCCTTSYYIQILRADHWSLISEFIRGRVDKLAAYNAWMDEDEVDKTGLDTNIASNFHIRFGSRQPKNLLRQLRNNIWTTLPSVDFCQTMDYFHCSPRFHSLPRYDCIIINTATGVFFAWLLFLFTCNVNANLASA</sequence>
<dbReference type="Pfam" id="PF18759">
    <property type="entry name" value="Plavaka"/>
    <property type="match status" value="1"/>
</dbReference>